<proteinExistence type="predicted"/>
<sequence>MEEEMCNRISSNLLGANPAELLEALHTIVEKALLLSITISVHKRLYNVLAPKINAPYVPNDKTLELTDAFPLNRKGLVMFVVRRGLFQYSDLEGGNLDPNAGKWCAPALVRVGVDGGAEEGNNADTQVRGLDDRAKEENNTSTQVRGVKDQAKEENKADTRVRGNDGVLGDSRTVAEPRLSVSWAVPIKPSSRDDCDIGVTLNYP</sequence>
<feature type="compositionally biased region" description="Basic and acidic residues" evidence="1">
    <location>
        <begin position="147"/>
        <end position="164"/>
    </location>
</feature>
<accession>A0A6A5UWM9</accession>
<feature type="region of interest" description="Disordered" evidence="1">
    <location>
        <begin position="135"/>
        <end position="172"/>
    </location>
</feature>
<dbReference type="AlphaFoldDB" id="A0A6A5UWM9"/>
<organism evidence="2 3">
    <name type="scientific">Bimuria novae-zelandiae CBS 107.79</name>
    <dbReference type="NCBI Taxonomy" id="1447943"/>
    <lineage>
        <taxon>Eukaryota</taxon>
        <taxon>Fungi</taxon>
        <taxon>Dikarya</taxon>
        <taxon>Ascomycota</taxon>
        <taxon>Pezizomycotina</taxon>
        <taxon>Dothideomycetes</taxon>
        <taxon>Pleosporomycetidae</taxon>
        <taxon>Pleosporales</taxon>
        <taxon>Massarineae</taxon>
        <taxon>Didymosphaeriaceae</taxon>
        <taxon>Bimuria</taxon>
    </lineage>
</organism>
<evidence type="ECO:0000313" key="3">
    <source>
        <dbReference type="Proteomes" id="UP000800036"/>
    </source>
</evidence>
<dbReference type="EMBL" id="ML976708">
    <property type="protein sequence ID" value="KAF1969593.1"/>
    <property type="molecule type" value="Genomic_DNA"/>
</dbReference>
<evidence type="ECO:0000256" key="1">
    <source>
        <dbReference type="SAM" id="MobiDB-lite"/>
    </source>
</evidence>
<protein>
    <submittedName>
        <fullName evidence="2">Uncharacterized protein</fullName>
    </submittedName>
</protein>
<keyword evidence="3" id="KW-1185">Reference proteome</keyword>
<evidence type="ECO:0000313" key="2">
    <source>
        <dbReference type="EMBL" id="KAF1969593.1"/>
    </source>
</evidence>
<gene>
    <name evidence="2" type="ORF">BU23DRAFT_238889</name>
</gene>
<reference evidence="2" key="1">
    <citation type="journal article" date="2020" name="Stud. Mycol.">
        <title>101 Dothideomycetes genomes: a test case for predicting lifestyles and emergence of pathogens.</title>
        <authorList>
            <person name="Haridas S."/>
            <person name="Albert R."/>
            <person name="Binder M."/>
            <person name="Bloem J."/>
            <person name="Labutti K."/>
            <person name="Salamov A."/>
            <person name="Andreopoulos B."/>
            <person name="Baker S."/>
            <person name="Barry K."/>
            <person name="Bills G."/>
            <person name="Bluhm B."/>
            <person name="Cannon C."/>
            <person name="Castanera R."/>
            <person name="Culley D."/>
            <person name="Daum C."/>
            <person name="Ezra D."/>
            <person name="Gonzalez J."/>
            <person name="Henrissat B."/>
            <person name="Kuo A."/>
            <person name="Liang C."/>
            <person name="Lipzen A."/>
            <person name="Lutzoni F."/>
            <person name="Magnuson J."/>
            <person name="Mondo S."/>
            <person name="Nolan M."/>
            <person name="Ohm R."/>
            <person name="Pangilinan J."/>
            <person name="Park H.-J."/>
            <person name="Ramirez L."/>
            <person name="Alfaro M."/>
            <person name="Sun H."/>
            <person name="Tritt A."/>
            <person name="Yoshinaga Y."/>
            <person name="Zwiers L.-H."/>
            <person name="Turgeon B."/>
            <person name="Goodwin S."/>
            <person name="Spatafora J."/>
            <person name="Crous P."/>
            <person name="Grigoriev I."/>
        </authorList>
    </citation>
    <scope>NUCLEOTIDE SEQUENCE</scope>
    <source>
        <strain evidence="2">CBS 107.79</strain>
    </source>
</reference>
<dbReference type="Proteomes" id="UP000800036">
    <property type="component" value="Unassembled WGS sequence"/>
</dbReference>
<name>A0A6A5UWM9_9PLEO</name>